<name>A0ACC3BK50_PYRYE</name>
<gene>
    <name evidence="1" type="ORF">I4F81_000597</name>
</gene>
<reference evidence="1" key="1">
    <citation type="submission" date="2019-11" db="EMBL/GenBank/DDBJ databases">
        <title>Nori genome reveals adaptations in red seaweeds to the harsh intertidal environment.</title>
        <authorList>
            <person name="Wang D."/>
            <person name="Mao Y."/>
        </authorList>
    </citation>
    <scope>NUCLEOTIDE SEQUENCE</scope>
    <source>
        <tissue evidence="1">Gametophyte</tissue>
    </source>
</reference>
<accession>A0ACC3BK50</accession>
<comment type="caution">
    <text evidence="1">The sequence shown here is derived from an EMBL/GenBank/DDBJ whole genome shotgun (WGS) entry which is preliminary data.</text>
</comment>
<dbReference type="Proteomes" id="UP000798662">
    <property type="component" value="Chromosome 1"/>
</dbReference>
<sequence>MASPPPPPSPPPAHAAFPSAAVYTSPLFLAAATAARAAAAGAGAPPGESKESVDRPLRAPPSEVLAALAAAPSVEAAAAALSSTLQAPALAKDIVPCAPPAEGARAGDGDGDNRNGGGGDGADGGDVAPPVPRSPPAHLPVTAAALFTDLGGRWRRLCRRTADAVVAAPAAHSSLPLPRPFFVPGGRFREVYYWDSLWILHGLLASGMPAAARAVVDNWLHLVRVVGHAPNGGRVYYLGRSQPPVLAEMVWAVVWAAATAAAARGVGEGRGGHPDALGGDGGGGGGGGVDARGDWGGADPDVAAMAAALSAADVEWLRAALPVLDTEYNWFMRHRAVRLVVAPPGAAGGPPPRLVADDETAAAVAAATPGASVVTLNAYGAQGGAAVAAATAAAAPRPESYPTDTALGVELLRQLRAAAAPEGGAEAGGGGGGTRPPRPPRPPASGSCTGMWWPARRAGGTLAPAGCRRRSPGGGRAGAAAPPLRLLGPRPHPTGRRTWA</sequence>
<keyword evidence="2" id="KW-1185">Reference proteome</keyword>
<organism evidence="1 2">
    <name type="scientific">Pyropia yezoensis</name>
    <name type="common">Susabi-nori</name>
    <name type="synonym">Porphyra yezoensis</name>
    <dbReference type="NCBI Taxonomy" id="2788"/>
    <lineage>
        <taxon>Eukaryota</taxon>
        <taxon>Rhodophyta</taxon>
        <taxon>Bangiophyceae</taxon>
        <taxon>Bangiales</taxon>
        <taxon>Bangiaceae</taxon>
        <taxon>Pyropia</taxon>
    </lineage>
</organism>
<protein>
    <submittedName>
        <fullName evidence="1">Uncharacterized protein</fullName>
    </submittedName>
</protein>
<evidence type="ECO:0000313" key="2">
    <source>
        <dbReference type="Proteomes" id="UP000798662"/>
    </source>
</evidence>
<dbReference type="EMBL" id="CM020618">
    <property type="protein sequence ID" value="KAK1857983.1"/>
    <property type="molecule type" value="Genomic_DNA"/>
</dbReference>
<evidence type="ECO:0000313" key="1">
    <source>
        <dbReference type="EMBL" id="KAK1857983.1"/>
    </source>
</evidence>
<proteinExistence type="predicted"/>